<comment type="subcellular location">
    <subcellularLocation>
        <location evidence="1">Nucleus</location>
    </subcellularLocation>
</comment>
<feature type="coiled-coil region" evidence="7">
    <location>
        <begin position="479"/>
        <end position="541"/>
    </location>
</feature>
<dbReference type="Gene3D" id="6.10.250.90">
    <property type="match status" value="1"/>
</dbReference>
<keyword evidence="3" id="KW-0132">Cell division</keyword>
<evidence type="ECO:0000256" key="1">
    <source>
        <dbReference type="ARBA" id="ARBA00004123"/>
    </source>
</evidence>
<evidence type="ECO:0000313" key="8">
    <source>
        <dbReference type="EnsemblMetazoa" id="RPRC006942.P52"/>
    </source>
</evidence>
<feature type="coiled-coil region" evidence="7">
    <location>
        <begin position="570"/>
        <end position="638"/>
    </location>
</feature>
<comment type="similarity">
    <text evidence="2">Belongs to the MAD1 family.</text>
</comment>
<sequence length="742" mass="85919">MEEDKDITCVSRMLDEFRGRGNILKKTRNSEFPVLETSKPYSFSKSDNLNKKPFDETVLNLNNSLIKKRRRKSYDDSVDSENECNTSVGTPWETQHLRSELGQARAQIKVLENRISQLNGFQNIATALSEQEKAAYKADLEKERNTVTELERRVKILKRREEKVRDELSLAMESLNRERTELESKSIDLFEENSKLKEKLTEAEDSVRSLEQKAKENENILSKQVFELKLLQEHVSTLSDQVEKLRKATREAEEAKAQLSCANLRIKELESEIKSEAETASVVKAQQVKLLKYTELEKQLKQLTQQNTKLKENVNNTVYLESLVEELKGRLKGLEERERELTATRVELGLVESRLAEYRMVCEEVLGRSNEINNVTPHKLLEYIRQVQDRNLSEKEQRLQLANKLKRLEETEETMATECTKLKEELAAVKEELDNCNKNFKRLKKQNALITWERNDLRSLVDSCQKEMTIGGVQIDSRVEALEKLVEGYRKKLQQIEADPSLIASSLVVGNEKNQSNSAELDKLKEENEKLTKTIDGLKYELEHRALKGDFNTQNTRILHFKMNPTSVAMEERTCVIEKLEKELMQLRERLRLMEEGNVNDLTQNVQANVNSETTKELKEFREKVKRLEMQNQRLKEAFKTTGHEFREAIYALLGYKVDALPNKVYRLSSLYADSQDQHLIFKMNNSGGMELLETEFSRTLSDLVESVLVIHHSIPIFLSSLTLDLFKRQTASFAPSTIMEV</sequence>
<feature type="coiled-coil region" evidence="7">
    <location>
        <begin position="94"/>
        <end position="344"/>
    </location>
</feature>
<evidence type="ECO:0008006" key="10">
    <source>
        <dbReference type="Google" id="ProtNLM"/>
    </source>
</evidence>
<evidence type="ECO:0000256" key="6">
    <source>
        <dbReference type="ARBA" id="ARBA00023306"/>
    </source>
</evidence>
<keyword evidence="9" id="KW-1185">Reference proteome</keyword>
<dbReference type="InterPro" id="IPR008672">
    <property type="entry name" value="Mad1"/>
</dbReference>
<protein>
    <recommendedName>
        <fullName evidence="10">Mitotic spindle assembly checkpoint protein MAD1</fullName>
    </recommendedName>
</protein>
<evidence type="ECO:0000256" key="2">
    <source>
        <dbReference type="ARBA" id="ARBA00008029"/>
    </source>
</evidence>
<dbReference type="Gene3D" id="3.30.457.60">
    <property type="match status" value="1"/>
</dbReference>
<keyword evidence="6" id="KW-0131">Cell cycle</keyword>
<evidence type="ECO:0000256" key="7">
    <source>
        <dbReference type="SAM" id="Coils"/>
    </source>
</evidence>
<reference evidence="8" key="1">
    <citation type="submission" date="2025-05" db="UniProtKB">
        <authorList>
            <consortium name="EnsemblMetazoa"/>
        </authorList>
    </citation>
    <scope>IDENTIFICATION</scope>
</reference>
<dbReference type="Proteomes" id="UP000015103">
    <property type="component" value="Unassembled WGS sequence"/>
</dbReference>
<dbReference type="Pfam" id="PF05557">
    <property type="entry name" value="MAD"/>
    <property type="match status" value="2"/>
</dbReference>
<keyword evidence="4" id="KW-0498">Mitosis</keyword>
<dbReference type="RefSeq" id="XP_073999156.1">
    <property type="nucleotide sequence ID" value="XM_074143055.1"/>
</dbReference>
<dbReference type="RefSeq" id="XP_073999147.1">
    <property type="nucleotide sequence ID" value="XM_074143046.1"/>
</dbReference>
<evidence type="ECO:0000313" key="9">
    <source>
        <dbReference type="Proteomes" id="UP000015103"/>
    </source>
</evidence>
<dbReference type="SUPFAM" id="SSF75704">
    <property type="entry name" value="Mitotic arrest deficient-like 1, Mad1"/>
    <property type="match status" value="1"/>
</dbReference>
<proteinExistence type="inferred from homology"/>
<dbReference type="EMBL" id="ACPB03004240">
    <property type="status" value="NOT_ANNOTATED_CDS"/>
    <property type="molecule type" value="Genomic_DNA"/>
</dbReference>
<dbReference type="PANTHER" id="PTHR23168">
    <property type="entry name" value="MITOTIC SPINDLE ASSEMBLY CHECKPOINT PROTEIN MAD1 MITOTIC ARREST DEFICIENT-LIKE PROTEIN 1"/>
    <property type="match status" value="1"/>
</dbReference>
<dbReference type="PANTHER" id="PTHR23168:SF0">
    <property type="entry name" value="MITOTIC SPINDLE ASSEMBLY CHECKPOINT PROTEIN MAD1"/>
    <property type="match status" value="1"/>
</dbReference>
<keyword evidence="5" id="KW-0539">Nucleus</keyword>
<evidence type="ECO:0000256" key="3">
    <source>
        <dbReference type="ARBA" id="ARBA00022618"/>
    </source>
</evidence>
<evidence type="ECO:0000256" key="5">
    <source>
        <dbReference type="ARBA" id="ARBA00023242"/>
    </source>
</evidence>
<organism evidence="8 9">
    <name type="scientific">Rhodnius prolixus</name>
    <name type="common">Triatomid bug</name>
    <dbReference type="NCBI Taxonomy" id="13249"/>
    <lineage>
        <taxon>Eukaryota</taxon>
        <taxon>Metazoa</taxon>
        <taxon>Ecdysozoa</taxon>
        <taxon>Arthropoda</taxon>
        <taxon>Hexapoda</taxon>
        <taxon>Insecta</taxon>
        <taxon>Pterygota</taxon>
        <taxon>Neoptera</taxon>
        <taxon>Paraneoptera</taxon>
        <taxon>Hemiptera</taxon>
        <taxon>Heteroptera</taxon>
        <taxon>Panheteroptera</taxon>
        <taxon>Cimicomorpha</taxon>
        <taxon>Reduviidae</taxon>
        <taxon>Triatominae</taxon>
        <taxon>Rhodnius</taxon>
    </lineage>
</organism>
<feature type="coiled-coil region" evidence="7">
    <location>
        <begin position="391"/>
        <end position="446"/>
    </location>
</feature>
<dbReference type="GeneID" id="141461748"/>
<accession>A0ABL0DVR5</accession>
<evidence type="ECO:0000256" key="4">
    <source>
        <dbReference type="ARBA" id="ARBA00022776"/>
    </source>
</evidence>
<name>A0ABL0DVR5_RHOPR</name>
<dbReference type="Gene3D" id="1.20.5.170">
    <property type="match status" value="1"/>
</dbReference>
<dbReference type="EnsemblMetazoa" id="RPRC006942.R52">
    <property type="protein sequence ID" value="RPRC006942.P52"/>
    <property type="gene ID" value="RPRC006942"/>
</dbReference>
<keyword evidence="7" id="KW-0175">Coiled coil</keyword>